<accession>X1JFQ0</accession>
<sequence length="65" mass="6871">MTIGIEKISAGSFDLNKWLYGGYEKGVITMIAGPPGSGKTNFCVLAACSQAKKENKILFIDTEGG</sequence>
<dbReference type="Pfam" id="PF00154">
    <property type="entry name" value="RecA_N"/>
    <property type="match status" value="1"/>
</dbReference>
<evidence type="ECO:0000313" key="2">
    <source>
        <dbReference type="EMBL" id="GAH77159.1"/>
    </source>
</evidence>
<evidence type="ECO:0000259" key="1">
    <source>
        <dbReference type="PROSITE" id="PS50162"/>
    </source>
</evidence>
<reference evidence="2" key="1">
    <citation type="journal article" date="2014" name="Front. Microbiol.">
        <title>High frequency of phylogenetically diverse reductive dehalogenase-homologous genes in deep subseafloor sedimentary metagenomes.</title>
        <authorList>
            <person name="Kawai M."/>
            <person name="Futagami T."/>
            <person name="Toyoda A."/>
            <person name="Takaki Y."/>
            <person name="Nishi S."/>
            <person name="Hori S."/>
            <person name="Arai W."/>
            <person name="Tsubouchi T."/>
            <person name="Morono Y."/>
            <person name="Uchiyama I."/>
            <person name="Ito T."/>
            <person name="Fujiyama A."/>
            <person name="Inagaki F."/>
            <person name="Takami H."/>
        </authorList>
    </citation>
    <scope>NUCLEOTIDE SEQUENCE</scope>
    <source>
        <strain evidence="2">Expedition CK06-06</strain>
    </source>
</reference>
<proteinExistence type="predicted"/>
<gene>
    <name evidence="2" type="ORF">S03H2_64180</name>
</gene>
<dbReference type="GO" id="GO:0006281">
    <property type="term" value="P:DNA repair"/>
    <property type="evidence" value="ECO:0007669"/>
    <property type="project" value="InterPro"/>
</dbReference>
<dbReference type="PROSITE" id="PS50162">
    <property type="entry name" value="RECA_2"/>
    <property type="match status" value="1"/>
</dbReference>
<dbReference type="InterPro" id="IPR020588">
    <property type="entry name" value="RecA_ATP-bd"/>
</dbReference>
<dbReference type="InterPro" id="IPR027417">
    <property type="entry name" value="P-loop_NTPase"/>
</dbReference>
<dbReference type="AlphaFoldDB" id="X1JFQ0"/>
<name>X1JFQ0_9ZZZZ</name>
<feature type="non-terminal residue" evidence="2">
    <location>
        <position position="65"/>
    </location>
</feature>
<dbReference type="InterPro" id="IPR049428">
    <property type="entry name" value="RecA-like_N"/>
</dbReference>
<dbReference type="SUPFAM" id="SSF52540">
    <property type="entry name" value="P-loop containing nucleoside triphosphate hydrolases"/>
    <property type="match status" value="1"/>
</dbReference>
<dbReference type="GO" id="GO:0005524">
    <property type="term" value="F:ATP binding"/>
    <property type="evidence" value="ECO:0007669"/>
    <property type="project" value="InterPro"/>
</dbReference>
<feature type="domain" description="RecA family profile 1" evidence="1">
    <location>
        <begin position="4"/>
        <end position="65"/>
    </location>
</feature>
<organism evidence="2">
    <name type="scientific">marine sediment metagenome</name>
    <dbReference type="NCBI Taxonomy" id="412755"/>
    <lineage>
        <taxon>unclassified sequences</taxon>
        <taxon>metagenomes</taxon>
        <taxon>ecological metagenomes</taxon>
    </lineage>
</organism>
<dbReference type="GO" id="GO:0140664">
    <property type="term" value="F:ATP-dependent DNA damage sensor activity"/>
    <property type="evidence" value="ECO:0007669"/>
    <property type="project" value="InterPro"/>
</dbReference>
<comment type="caution">
    <text evidence="2">The sequence shown here is derived from an EMBL/GenBank/DDBJ whole genome shotgun (WGS) entry which is preliminary data.</text>
</comment>
<dbReference type="EMBL" id="BARU01041664">
    <property type="protein sequence ID" value="GAH77159.1"/>
    <property type="molecule type" value="Genomic_DNA"/>
</dbReference>
<protein>
    <recommendedName>
        <fullName evidence="1">RecA family profile 1 domain-containing protein</fullName>
    </recommendedName>
</protein>
<dbReference type="Gene3D" id="3.40.50.300">
    <property type="entry name" value="P-loop containing nucleotide triphosphate hydrolases"/>
    <property type="match status" value="1"/>
</dbReference>
<dbReference type="GO" id="GO:0003677">
    <property type="term" value="F:DNA binding"/>
    <property type="evidence" value="ECO:0007669"/>
    <property type="project" value="InterPro"/>
</dbReference>